<accession>A0ABT0WCV1</accession>
<dbReference type="EMBL" id="JAMQCR010000001">
    <property type="protein sequence ID" value="MCM2534152.1"/>
    <property type="molecule type" value="Genomic_DNA"/>
</dbReference>
<dbReference type="SUPFAM" id="SSF54909">
    <property type="entry name" value="Dimeric alpha+beta barrel"/>
    <property type="match status" value="1"/>
</dbReference>
<reference evidence="2 3" key="1">
    <citation type="submission" date="2022-06" db="EMBL/GenBank/DDBJ databases">
        <authorList>
            <person name="Jeon C.O."/>
        </authorList>
    </citation>
    <scope>NUCLEOTIDE SEQUENCE [LARGE SCALE GENOMIC DNA]</scope>
    <source>
        <strain evidence="2 3">KCTC 13943</strain>
    </source>
</reference>
<keyword evidence="3" id="KW-1185">Reference proteome</keyword>
<evidence type="ECO:0000259" key="1">
    <source>
        <dbReference type="PROSITE" id="PS51725"/>
    </source>
</evidence>
<feature type="domain" description="ABM" evidence="1">
    <location>
        <begin position="1"/>
        <end position="34"/>
    </location>
</feature>
<dbReference type="Gene3D" id="3.30.70.100">
    <property type="match status" value="1"/>
</dbReference>
<comment type="caution">
    <text evidence="2">The sequence shown here is derived from an EMBL/GenBank/DDBJ whole genome shotgun (WGS) entry which is preliminary data.</text>
</comment>
<protein>
    <submittedName>
        <fullName evidence="2">Antibiotic biosynthesis monooxygenase</fullName>
    </submittedName>
</protein>
<dbReference type="PROSITE" id="PS51725">
    <property type="entry name" value="ABM"/>
    <property type="match status" value="1"/>
</dbReference>
<keyword evidence="2" id="KW-0503">Monooxygenase</keyword>
<sequence>MEDNTFVLYEEWENNEAIVNHSQTEHYQQYRANT</sequence>
<dbReference type="InterPro" id="IPR011008">
    <property type="entry name" value="Dimeric_a/b-barrel"/>
</dbReference>
<dbReference type="Proteomes" id="UP001523262">
    <property type="component" value="Unassembled WGS sequence"/>
</dbReference>
<dbReference type="GO" id="GO:0004497">
    <property type="term" value="F:monooxygenase activity"/>
    <property type="evidence" value="ECO:0007669"/>
    <property type="project" value="UniProtKB-KW"/>
</dbReference>
<name>A0ABT0WCV1_9BACI</name>
<evidence type="ECO:0000313" key="3">
    <source>
        <dbReference type="Proteomes" id="UP001523262"/>
    </source>
</evidence>
<dbReference type="InterPro" id="IPR007138">
    <property type="entry name" value="ABM_dom"/>
</dbReference>
<proteinExistence type="predicted"/>
<evidence type="ECO:0000313" key="2">
    <source>
        <dbReference type="EMBL" id="MCM2534152.1"/>
    </source>
</evidence>
<dbReference type="Pfam" id="PF03992">
    <property type="entry name" value="ABM"/>
    <property type="match status" value="1"/>
</dbReference>
<gene>
    <name evidence="2" type="ORF">NDK43_19555</name>
</gene>
<keyword evidence="2" id="KW-0560">Oxidoreductase</keyword>
<organism evidence="2 3">
    <name type="scientific">Neobacillus pocheonensis</name>
    <dbReference type="NCBI Taxonomy" id="363869"/>
    <lineage>
        <taxon>Bacteria</taxon>
        <taxon>Bacillati</taxon>
        <taxon>Bacillota</taxon>
        <taxon>Bacilli</taxon>
        <taxon>Bacillales</taxon>
        <taxon>Bacillaceae</taxon>
        <taxon>Neobacillus</taxon>
    </lineage>
</organism>